<dbReference type="CDD" id="cd22623">
    <property type="entry name" value="Kunitz_HAI1_1-like"/>
    <property type="match status" value="1"/>
</dbReference>
<evidence type="ECO:0008006" key="14">
    <source>
        <dbReference type="Google" id="ProtNLM"/>
    </source>
</evidence>
<dbReference type="SUPFAM" id="SSF49299">
    <property type="entry name" value="PKD domain"/>
    <property type="match status" value="1"/>
</dbReference>
<dbReference type="FunFam" id="4.10.410.10:FF:000006">
    <property type="entry name" value="Serine peptidase inhibitor, Kunitz type 1"/>
    <property type="match status" value="1"/>
</dbReference>
<dbReference type="GO" id="GO:0060429">
    <property type="term" value="P:epithelium development"/>
    <property type="evidence" value="ECO:0007669"/>
    <property type="project" value="TreeGrafter"/>
</dbReference>
<dbReference type="InterPro" id="IPR036880">
    <property type="entry name" value="Kunitz_BPTI_sf"/>
</dbReference>
<feature type="disulfide bond" evidence="7">
    <location>
        <begin position="319"/>
        <end position="337"/>
    </location>
</feature>
<dbReference type="PROSITE" id="PS50986">
    <property type="entry name" value="MANSC"/>
    <property type="match status" value="1"/>
</dbReference>
<feature type="domain" description="MANSC" evidence="11">
    <location>
        <begin position="34"/>
        <end position="117"/>
    </location>
</feature>
<reference evidence="12" key="1">
    <citation type="submission" date="2025-08" db="UniProtKB">
        <authorList>
            <consortium name="Ensembl"/>
        </authorList>
    </citation>
    <scope>IDENTIFICATION</scope>
</reference>
<feature type="disulfide bond" evidence="7">
    <location>
        <begin position="312"/>
        <end position="324"/>
    </location>
</feature>
<dbReference type="GO" id="GO:0008544">
    <property type="term" value="P:epidermis development"/>
    <property type="evidence" value="ECO:0007669"/>
    <property type="project" value="TreeGrafter"/>
</dbReference>
<dbReference type="SMART" id="SM00192">
    <property type="entry name" value="LDLa"/>
    <property type="match status" value="1"/>
</dbReference>
<dbReference type="InterPro" id="IPR013980">
    <property type="entry name" value="MANSC_dom"/>
</dbReference>
<dbReference type="SUPFAM" id="SSF57362">
    <property type="entry name" value="BPTI-like"/>
    <property type="match status" value="2"/>
</dbReference>
<evidence type="ECO:0000256" key="4">
    <source>
        <dbReference type="ARBA" id="ARBA00023136"/>
    </source>
</evidence>
<dbReference type="PANTHER" id="PTHR46750:SF1">
    <property type="entry name" value="KUNITZ-TYPE PROTEASE INHIBITOR 1"/>
    <property type="match status" value="1"/>
</dbReference>
<dbReference type="InterPro" id="IPR011106">
    <property type="entry name" value="MANSC_N"/>
</dbReference>
<dbReference type="OrthoDB" id="2019384at2759"/>
<proteinExistence type="predicted"/>
<dbReference type="Pfam" id="PF07502">
    <property type="entry name" value="MANEC"/>
    <property type="match status" value="1"/>
</dbReference>
<evidence type="ECO:0000256" key="8">
    <source>
        <dbReference type="SAM" id="Phobius"/>
    </source>
</evidence>
<dbReference type="SMART" id="SM00131">
    <property type="entry name" value="KU"/>
    <property type="match status" value="2"/>
</dbReference>
<keyword evidence="13" id="KW-1185">Reference proteome</keyword>
<dbReference type="GO" id="GO:0005886">
    <property type="term" value="C:plasma membrane"/>
    <property type="evidence" value="ECO:0007669"/>
    <property type="project" value="TreeGrafter"/>
</dbReference>
<keyword evidence="3 8" id="KW-1133">Transmembrane helix</keyword>
<evidence type="ECO:0000256" key="6">
    <source>
        <dbReference type="ARBA" id="ARBA00023180"/>
    </source>
</evidence>
<dbReference type="SUPFAM" id="SSF57424">
    <property type="entry name" value="LDL receptor-like module"/>
    <property type="match status" value="1"/>
</dbReference>
<name>A0A8C5R9G7_9ANUR</name>
<dbReference type="PROSITE" id="PS50279">
    <property type="entry name" value="BPTI_KUNITZ_2"/>
    <property type="match status" value="2"/>
</dbReference>
<dbReference type="PROSITE" id="PS01209">
    <property type="entry name" value="LDLRA_1"/>
    <property type="match status" value="1"/>
</dbReference>
<dbReference type="Pfam" id="PF00014">
    <property type="entry name" value="Kunitz_BPTI"/>
    <property type="match status" value="2"/>
</dbReference>
<keyword evidence="4 8" id="KW-0472">Membrane</keyword>
<evidence type="ECO:0000256" key="7">
    <source>
        <dbReference type="PROSITE-ProRule" id="PRU00124"/>
    </source>
</evidence>
<protein>
    <recommendedName>
        <fullName evidence="14">Kunitz-type protease inhibitor 1</fullName>
    </recommendedName>
</protein>
<keyword evidence="8" id="KW-0812">Transmembrane</keyword>
<evidence type="ECO:0000259" key="11">
    <source>
        <dbReference type="PROSITE" id="PS50986"/>
    </source>
</evidence>
<dbReference type="InterPro" id="IPR035986">
    <property type="entry name" value="PKD_dom_sf"/>
</dbReference>
<dbReference type="InterPro" id="IPR020901">
    <property type="entry name" value="Prtase_inh_Kunz-CS"/>
</dbReference>
<evidence type="ECO:0000313" key="13">
    <source>
        <dbReference type="Proteomes" id="UP000694569"/>
    </source>
</evidence>
<feature type="signal peptide" evidence="9">
    <location>
        <begin position="1"/>
        <end position="20"/>
    </location>
</feature>
<dbReference type="InterPro" id="IPR013783">
    <property type="entry name" value="Ig-like_fold"/>
</dbReference>
<dbReference type="PRINTS" id="PR00759">
    <property type="entry name" value="BASICPTASE"/>
</dbReference>
<feature type="disulfide bond" evidence="7">
    <location>
        <begin position="331"/>
        <end position="346"/>
    </location>
</feature>
<feature type="domain" description="BPTI/Kunitz inhibitor" evidence="10">
    <location>
        <begin position="240"/>
        <end position="290"/>
    </location>
</feature>
<dbReference type="CDD" id="cd00146">
    <property type="entry name" value="PKD"/>
    <property type="match status" value="1"/>
</dbReference>
<evidence type="ECO:0000256" key="5">
    <source>
        <dbReference type="ARBA" id="ARBA00023157"/>
    </source>
</evidence>
<dbReference type="CDD" id="cd00112">
    <property type="entry name" value="LDLa"/>
    <property type="match status" value="1"/>
</dbReference>
<dbReference type="Gene3D" id="2.60.40.10">
    <property type="entry name" value="Immunoglobulins"/>
    <property type="match status" value="1"/>
</dbReference>
<keyword evidence="6" id="KW-0325">Glycoprotein</keyword>
<dbReference type="InterPro" id="IPR002223">
    <property type="entry name" value="Kunitz_BPTI"/>
</dbReference>
<dbReference type="Pfam" id="PF00057">
    <property type="entry name" value="Ldl_recept_a"/>
    <property type="match status" value="1"/>
</dbReference>
<evidence type="ECO:0000256" key="2">
    <source>
        <dbReference type="ARBA" id="ARBA00022729"/>
    </source>
</evidence>
<dbReference type="Ensembl" id="ENSLLET00000050866.1">
    <property type="protein sequence ID" value="ENSLLEP00000048954.1"/>
    <property type="gene ID" value="ENSLLEG00000030820.1"/>
</dbReference>
<dbReference type="Gene3D" id="4.10.400.10">
    <property type="entry name" value="Low-density Lipoprotein Receptor"/>
    <property type="match status" value="1"/>
</dbReference>
<dbReference type="PANTHER" id="PTHR46750">
    <property type="entry name" value="KUNITZ-TYPE PROTEASE INHIBITOR 1"/>
    <property type="match status" value="1"/>
</dbReference>
<dbReference type="Pfam" id="PF22352">
    <property type="entry name" value="K319L-like_PKD"/>
    <property type="match status" value="1"/>
</dbReference>
<dbReference type="GO" id="GO:0030198">
    <property type="term" value="P:extracellular matrix organization"/>
    <property type="evidence" value="ECO:0007669"/>
    <property type="project" value="TreeGrafter"/>
</dbReference>
<evidence type="ECO:0000256" key="3">
    <source>
        <dbReference type="ARBA" id="ARBA00022989"/>
    </source>
</evidence>
<dbReference type="Proteomes" id="UP000694569">
    <property type="component" value="Unplaced"/>
</dbReference>
<dbReference type="PROSITE" id="PS50068">
    <property type="entry name" value="LDLRA_2"/>
    <property type="match status" value="1"/>
</dbReference>
<evidence type="ECO:0000259" key="10">
    <source>
        <dbReference type="PROSITE" id="PS50279"/>
    </source>
</evidence>
<dbReference type="Gene3D" id="4.10.410.10">
    <property type="entry name" value="Pancreatic trypsin inhibitor Kunitz domain"/>
    <property type="match status" value="2"/>
</dbReference>
<dbReference type="PROSITE" id="PS00280">
    <property type="entry name" value="BPTI_KUNITZ_1"/>
    <property type="match status" value="2"/>
</dbReference>
<feature type="transmembrane region" description="Helical" evidence="8">
    <location>
        <begin position="446"/>
        <end position="468"/>
    </location>
</feature>
<dbReference type="AlphaFoldDB" id="A0A8C5R9G7"/>
<feature type="domain" description="BPTI/Kunitz inhibitor" evidence="10">
    <location>
        <begin position="368"/>
        <end position="418"/>
    </location>
</feature>
<dbReference type="SMART" id="SM00765">
    <property type="entry name" value="MANEC"/>
    <property type="match status" value="1"/>
</dbReference>
<reference evidence="12" key="2">
    <citation type="submission" date="2025-09" db="UniProtKB">
        <authorList>
            <consortium name="Ensembl"/>
        </authorList>
    </citation>
    <scope>IDENTIFICATION</scope>
</reference>
<evidence type="ECO:0000256" key="9">
    <source>
        <dbReference type="SAM" id="SignalP"/>
    </source>
</evidence>
<accession>A0A8C5R9G7</accession>
<keyword evidence="5 7" id="KW-1015">Disulfide bond</keyword>
<dbReference type="GO" id="GO:0004867">
    <property type="term" value="F:serine-type endopeptidase inhibitor activity"/>
    <property type="evidence" value="ECO:0007669"/>
    <property type="project" value="InterPro"/>
</dbReference>
<organism evidence="12 13">
    <name type="scientific">Leptobrachium leishanense</name>
    <name type="common">Leishan spiny toad</name>
    <dbReference type="NCBI Taxonomy" id="445787"/>
    <lineage>
        <taxon>Eukaryota</taxon>
        <taxon>Metazoa</taxon>
        <taxon>Chordata</taxon>
        <taxon>Craniata</taxon>
        <taxon>Vertebrata</taxon>
        <taxon>Euteleostomi</taxon>
        <taxon>Amphibia</taxon>
        <taxon>Batrachia</taxon>
        <taxon>Anura</taxon>
        <taxon>Pelobatoidea</taxon>
        <taxon>Megophryidae</taxon>
        <taxon>Leptobrachium</taxon>
    </lineage>
</organism>
<evidence type="ECO:0000313" key="12">
    <source>
        <dbReference type="Ensembl" id="ENSLLEP00000048954.1"/>
    </source>
</evidence>
<feature type="chain" id="PRO_5034145367" description="Kunitz-type protease inhibitor 1" evidence="9">
    <location>
        <begin position="21"/>
        <end position="504"/>
    </location>
</feature>
<dbReference type="InterPro" id="IPR036055">
    <property type="entry name" value="LDL_receptor-like_sf"/>
</dbReference>
<dbReference type="InterPro" id="IPR002172">
    <property type="entry name" value="LDrepeatLR_classA_rpt"/>
</dbReference>
<dbReference type="GeneTree" id="ENSGT00940000166137"/>
<evidence type="ECO:0000256" key="1">
    <source>
        <dbReference type="ARBA" id="ARBA00004370"/>
    </source>
</evidence>
<dbReference type="InterPro" id="IPR023415">
    <property type="entry name" value="LDLR_class-A_CS"/>
</dbReference>
<keyword evidence="2 9" id="KW-0732">Signal</keyword>
<comment type="subcellular location">
    <subcellularLocation>
        <location evidence="1">Membrane</location>
    </subcellularLocation>
</comment>
<sequence>MRQVQGLLLYLLAVLDLVRSDLTGDSCLQNFSKGKANFVLDLDASVTNGAIFLSSPTLFSARDCMAACCRSMGCNLMLVQQGGLEEEDTIHSCFLLNCLYKNEFVCKFVRKEGLQSFVSHDIYQEFQAWRSRLEGEEGDDNPPLARVSRDVKVQPFQTVTLSGIDSWDKEGIAEYYWSLREGDPAVLLHQVPEEPATLEVSNLARGRYIIELVVTDTSEQKSTATVTITVLSKEETEEYCLAPMKTGRCRAKFMRWFYNAETNDCVEFTYGGCKPNKNNYVHKEDCLQTCRNVEAHVEKSPRRLEPVCDGHCQRFQFQCSDGCCIDGMLECDDTVNCDDGSDEASCEKYDHGYKTLLDLDVPNNKARCVEIPDSGYCRASFSRWYYDLESKTCMAFTYGGCGGNGNNFKSESDCMRFCTGISEDDIYEINRGGPEAHDSGTGSVEVAIAVFLGICILVVLAVIGYCYMKRKNGSRRRQPNVNTSAIPTTEDTEHLVYNRTTKPV</sequence>